<gene>
    <name evidence="1" type="ORF">H8S08_05875</name>
</gene>
<protein>
    <submittedName>
        <fullName evidence="1">Uncharacterized protein</fullName>
    </submittedName>
</protein>
<dbReference type="EMBL" id="JACOOK010000003">
    <property type="protein sequence ID" value="MBC5616546.1"/>
    <property type="molecule type" value="Genomic_DNA"/>
</dbReference>
<dbReference type="RefSeq" id="WP_118458585.1">
    <property type="nucleotide sequence ID" value="NZ_JACOOK010000003.1"/>
</dbReference>
<evidence type="ECO:0000313" key="2">
    <source>
        <dbReference type="Proteomes" id="UP000636891"/>
    </source>
</evidence>
<proteinExistence type="predicted"/>
<organism evidence="1 2">
    <name type="scientific">Alistipes hominis</name>
    <dbReference type="NCBI Taxonomy" id="2763015"/>
    <lineage>
        <taxon>Bacteria</taxon>
        <taxon>Pseudomonadati</taxon>
        <taxon>Bacteroidota</taxon>
        <taxon>Bacteroidia</taxon>
        <taxon>Bacteroidales</taxon>
        <taxon>Rikenellaceae</taxon>
        <taxon>Alistipes</taxon>
    </lineage>
</organism>
<evidence type="ECO:0000313" key="1">
    <source>
        <dbReference type="EMBL" id="MBC5616546.1"/>
    </source>
</evidence>
<name>A0ABR7CLM0_9BACT</name>
<reference evidence="1 2" key="1">
    <citation type="submission" date="2020-08" db="EMBL/GenBank/DDBJ databases">
        <title>Genome public.</title>
        <authorList>
            <person name="Liu C."/>
            <person name="Sun Q."/>
        </authorList>
    </citation>
    <scope>NUCLEOTIDE SEQUENCE [LARGE SCALE GENOMIC DNA]</scope>
    <source>
        <strain evidence="1 2">New-7</strain>
    </source>
</reference>
<dbReference type="Proteomes" id="UP000636891">
    <property type="component" value="Unassembled WGS sequence"/>
</dbReference>
<keyword evidence="2" id="KW-1185">Reference proteome</keyword>
<sequence>MLARYFLLIVGMGLSMGTGCDSRKGAEYRKLESFMEQRIDLSRLYAPEDLAKSTVRMPGPKIVHYLDSSGCVGCKLQSLRMWNVVRGRMRVPVVLVVHVPDMQAIHAQMKMIHFTLPVLYDTLGSFAATYHIDREAYHTFLLNGRNQPRAVGNPIGSDKIWRLYESAIRSDE</sequence>
<comment type="caution">
    <text evidence="1">The sequence shown here is derived from an EMBL/GenBank/DDBJ whole genome shotgun (WGS) entry which is preliminary data.</text>
</comment>
<accession>A0ABR7CLM0</accession>
<dbReference type="PROSITE" id="PS51257">
    <property type="entry name" value="PROKAR_LIPOPROTEIN"/>
    <property type="match status" value="1"/>
</dbReference>